<proteinExistence type="predicted"/>
<organism evidence="2 3">
    <name type="scientific">Paraburkholderia strydomiana</name>
    <dbReference type="NCBI Taxonomy" id="1245417"/>
    <lineage>
        <taxon>Bacteria</taxon>
        <taxon>Pseudomonadati</taxon>
        <taxon>Pseudomonadota</taxon>
        <taxon>Betaproteobacteria</taxon>
        <taxon>Burkholderiales</taxon>
        <taxon>Burkholderiaceae</taxon>
        <taxon>Paraburkholderia</taxon>
    </lineage>
</organism>
<sequence length="243" mass="26702">MRILAPDDDSDGSSRHAPRARMRRGIDYRELVREARLRSERAALREALRAHGERPPPAGAAPERDGRDIGPYCTASSAAGGVAACVDERDEPEGEDEDEDDLLMSGADGTNPHAALARAQARHEARERRIEAHAAPFVAALGIEQLRLTQLMSFVAAHVADFCSDDAVVENGNWSLTLKLDDALLPRCMLHLDLSRFCLTLRFDAASNSTRQLVSRHAHVLKEQLTNLLLQLDTPRDVSIETA</sequence>
<accession>A0ABW9EPM3</accession>
<feature type="region of interest" description="Disordered" evidence="1">
    <location>
        <begin position="46"/>
        <end position="69"/>
    </location>
</feature>
<feature type="region of interest" description="Disordered" evidence="1">
    <location>
        <begin position="1"/>
        <end position="24"/>
    </location>
</feature>
<dbReference type="NCBIfam" id="TIGR02557">
    <property type="entry name" value="HpaP"/>
    <property type="match status" value="1"/>
</dbReference>
<evidence type="ECO:0000313" key="3">
    <source>
        <dbReference type="Proteomes" id="UP001629392"/>
    </source>
</evidence>
<keyword evidence="3" id="KW-1185">Reference proteome</keyword>
<dbReference type="InterPro" id="IPR013390">
    <property type="entry name" value="T3SS_HpaP"/>
</dbReference>
<dbReference type="Pfam" id="PF09483">
    <property type="entry name" value="HpaP"/>
    <property type="match status" value="1"/>
</dbReference>
<comment type="caution">
    <text evidence="2">The sequence shown here is derived from an EMBL/GenBank/DDBJ whole genome shotgun (WGS) entry which is preliminary data.</text>
</comment>
<feature type="compositionally biased region" description="Acidic residues" evidence="1">
    <location>
        <begin position="1"/>
        <end position="11"/>
    </location>
</feature>
<gene>
    <name evidence="2" type="primary">sctP</name>
    <name evidence="2" type="ORF">PQQ73_32685</name>
</gene>
<dbReference type="RefSeq" id="WP_408148673.1">
    <property type="nucleotide sequence ID" value="NZ_JAQQCL010000038.1"/>
</dbReference>
<dbReference type="Proteomes" id="UP001629392">
    <property type="component" value="Unassembled WGS sequence"/>
</dbReference>
<evidence type="ECO:0000313" key="2">
    <source>
        <dbReference type="EMBL" id="MFM0721069.1"/>
    </source>
</evidence>
<protein>
    <submittedName>
        <fullName evidence="2">Type III secretion system protein SctP</fullName>
    </submittedName>
</protein>
<name>A0ABW9EPM3_9BURK</name>
<dbReference type="EMBL" id="JAQQCL010000038">
    <property type="protein sequence ID" value="MFM0721069.1"/>
    <property type="molecule type" value="Genomic_DNA"/>
</dbReference>
<evidence type="ECO:0000256" key="1">
    <source>
        <dbReference type="SAM" id="MobiDB-lite"/>
    </source>
</evidence>
<reference evidence="2 3" key="1">
    <citation type="journal article" date="2024" name="Chem. Sci.">
        <title>Discovery of megapolipeptins by genome mining of a Burkholderiales bacteria collection.</title>
        <authorList>
            <person name="Paulo B.S."/>
            <person name="Recchia M.J.J."/>
            <person name="Lee S."/>
            <person name="Fergusson C.H."/>
            <person name="Romanowski S.B."/>
            <person name="Hernandez A."/>
            <person name="Krull N."/>
            <person name="Liu D.Y."/>
            <person name="Cavanagh H."/>
            <person name="Bos A."/>
            <person name="Gray C.A."/>
            <person name="Murphy B.T."/>
            <person name="Linington R.G."/>
            <person name="Eustaquio A.S."/>
        </authorList>
    </citation>
    <scope>NUCLEOTIDE SEQUENCE [LARGE SCALE GENOMIC DNA]</scope>
    <source>
        <strain evidence="2 3">RL17-350-BIC-E</strain>
    </source>
</reference>